<evidence type="ECO:0000313" key="2">
    <source>
        <dbReference type="Proteomes" id="UP000265955"/>
    </source>
</evidence>
<dbReference type="PIRSF" id="PIRSF028188">
    <property type="entry name" value="Amdntrnsf_FN0238"/>
    <property type="match status" value="1"/>
</dbReference>
<name>A0A3A3FQ68_9BURK</name>
<sequence length="322" mass="36450">MQTTNHVLMIRPVKFVSNPQTATSNAFQKSDLVDDVAQSLAQREFDDYVHALRNAGVKVVVVDDTPRPHTPDSIFPNNWVSFHSDGRVFLYPMEAPNRRMERRVAVLAEIEKQFAIREIVDLGRFEMEDKYLEGTGSMVLDHDHKIAYVCHSSRSHPDAMRAFEERTGFQALWFSATDRHGKAIYHTNVMMCVGKSLAIVCMDSIPDSEERQAVRDKLHETGKQIIEITHSQMESFAGNMLELRSDQGRPVFAMSRSAWHSLDLEQQHRIASYAERVFAPVETIERLGGGSARCMIAEIFLPRLGMAANNCATTSFPEAAHR</sequence>
<dbReference type="EMBL" id="QYUO01000002">
    <property type="protein sequence ID" value="RJF95602.1"/>
    <property type="molecule type" value="Genomic_DNA"/>
</dbReference>
<dbReference type="GO" id="GO:0016740">
    <property type="term" value="F:transferase activity"/>
    <property type="evidence" value="ECO:0007669"/>
    <property type="project" value="UniProtKB-KW"/>
</dbReference>
<gene>
    <name evidence="1" type="ORF">D3871_19630</name>
</gene>
<dbReference type="RefSeq" id="WP_119770751.1">
    <property type="nucleotide sequence ID" value="NZ_QYUO01000002.1"/>
</dbReference>
<keyword evidence="1" id="KW-0808">Transferase</keyword>
<dbReference type="Proteomes" id="UP000265955">
    <property type="component" value="Unassembled WGS sequence"/>
</dbReference>
<proteinExistence type="predicted"/>
<dbReference type="Pfam" id="PF19420">
    <property type="entry name" value="DDAH_eukar"/>
    <property type="match status" value="1"/>
</dbReference>
<comment type="caution">
    <text evidence="1">The sequence shown here is derived from an EMBL/GenBank/DDBJ whole genome shotgun (WGS) entry which is preliminary data.</text>
</comment>
<dbReference type="SUPFAM" id="SSF55909">
    <property type="entry name" value="Pentein"/>
    <property type="match status" value="1"/>
</dbReference>
<dbReference type="AlphaFoldDB" id="A0A3A3FQ68"/>
<protein>
    <submittedName>
        <fullName evidence="1">Amidinotransferase</fullName>
    </submittedName>
</protein>
<reference evidence="2" key="1">
    <citation type="submission" date="2018-09" db="EMBL/GenBank/DDBJ databases">
        <authorList>
            <person name="Zhu H."/>
        </authorList>
    </citation>
    <scope>NUCLEOTIDE SEQUENCE [LARGE SCALE GENOMIC DNA]</scope>
    <source>
        <strain evidence="2">K1R23-30</strain>
    </source>
</reference>
<keyword evidence="2" id="KW-1185">Reference proteome</keyword>
<dbReference type="PANTHER" id="PTHR43224">
    <property type="entry name" value="AMIDINOTRANSFERASE"/>
    <property type="match status" value="1"/>
</dbReference>
<dbReference type="Gene3D" id="3.75.10.10">
    <property type="entry name" value="L-arginine/glycine Amidinotransferase, Chain A"/>
    <property type="match status" value="1"/>
</dbReference>
<dbReference type="OrthoDB" id="9788268at2"/>
<dbReference type="PANTHER" id="PTHR43224:SF1">
    <property type="entry name" value="AMIDINOTRANSFERASE"/>
    <property type="match status" value="1"/>
</dbReference>
<dbReference type="NCBIfam" id="NF046062">
    <property type="entry name" value="citrull_CtlX"/>
    <property type="match status" value="1"/>
</dbReference>
<evidence type="ECO:0000313" key="1">
    <source>
        <dbReference type="EMBL" id="RJF95602.1"/>
    </source>
</evidence>
<accession>A0A3A3FQ68</accession>
<dbReference type="InterPro" id="IPR014541">
    <property type="entry name" value="Amdntrnsf_FN0238"/>
</dbReference>
<organism evidence="1 2">
    <name type="scientific">Noviherbaspirillum saxi</name>
    <dbReference type="NCBI Taxonomy" id="2320863"/>
    <lineage>
        <taxon>Bacteria</taxon>
        <taxon>Pseudomonadati</taxon>
        <taxon>Pseudomonadota</taxon>
        <taxon>Betaproteobacteria</taxon>
        <taxon>Burkholderiales</taxon>
        <taxon>Oxalobacteraceae</taxon>
        <taxon>Noviherbaspirillum</taxon>
    </lineage>
</organism>